<dbReference type="Proteomes" id="UP000530660">
    <property type="component" value="Unassembled WGS sequence"/>
</dbReference>
<evidence type="ECO:0000256" key="6">
    <source>
        <dbReference type="ARBA" id="ARBA00022919"/>
    </source>
</evidence>
<evidence type="ECO:0000313" key="12">
    <source>
        <dbReference type="Proteomes" id="UP000530660"/>
    </source>
</evidence>
<dbReference type="GO" id="GO:0047560">
    <property type="term" value="F:3-dehydrosphinganine reductase activity"/>
    <property type="evidence" value="ECO:0007669"/>
    <property type="project" value="UniProtKB-EC"/>
</dbReference>
<protein>
    <recommendedName>
        <fullName evidence="9">3-dehydrosphinganine reductase</fullName>
        <ecNumber evidence="9">1.1.1.102</ecNumber>
    </recommendedName>
</protein>
<dbReference type="EC" id="1.1.1.102" evidence="9"/>
<sequence length="429" mass="47519">MDTLSRLVAGGPTSSWSSVPPLRAVLELVQEAARRVGNLVELLTVLVACSILAALLQGLLYRFGICHQNGMIRSFFPRKDKRRKEWDWCRPIDWENQRVLITGGSSGIGFELARLFCEGMATRGPIKQLTIVGRDGTKLETAKAALIASRARASPRDGAEGLPLIETIQADVSTPSGVSRVFQNRRHCYDVVICCAGGALPGYFEEFTAEEFRAQMDCNYFSAVLVAQAAFREWKRAFIEEIVAKNNVRRGDVSIQLPRSAHRPRHIVFFSSMAAFAAIFGYSAYAPTKYALRGLAEALMYEGRPYGIGVSVVFPPDTLTPGFDAENQRKPPATKACSEFSAGAALDAEKVARTALEGITRRTYWITVGLDGYFLGALSAGFSPRGFGVLPILLLPILRCIVPYYVLRYHRIIARDTERRLREELRQSI</sequence>
<dbReference type="GO" id="GO:0006666">
    <property type="term" value="P:3-keto-sphinganine metabolic process"/>
    <property type="evidence" value="ECO:0007669"/>
    <property type="project" value="InterPro"/>
</dbReference>
<dbReference type="InterPro" id="IPR002347">
    <property type="entry name" value="SDR_fam"/>
</dbReference>
<evidence type="ECO:0000256" key="3">
    <source>
        <dbReference type="ARBA" id="ARBA00004991"/>
    </source>
</evidence>
<keyword evidence="5" id="KW-0521">NADP</keyword>
<proteinExistence type="predicted"/>
<keyword evidence="10" id="KW-1133">Transmembrane helix</keyword>
<dbReference type="CDD" id="cd08939">
    <property type="entry name" value="KDSR-like_SDR_c"/>
    <property type="match status" value="1"/>
</dbReference>
<dbReference type="PRINTS" id="PR00081">
    <property type="entry name" value="GDHRDH"/>
</dbReference>
<dbReference type="GO" id="GO:0005789">
    <property type="term" value="C:endoplasmic reticulum membrane"/>
    <property type="evidence" value="ECO:0007669"/>
    <property type="project" value="TreeGrafter"/>
</dbReference>
<dbReference type="Pfam" id="PF00106">
    <property type="entry name" value="adh_short"/>
    <property type="match status" value="2"/>
</dbReference>
<keyword evidence="8" id="KW-0443">Lipid metabolism</keyword>
<dbReference type="AlphaFoldDB" id="A0A7J7IJG6"/>
<gene>
    <name evidence="11" type="ORF">F1559_001634</name>
</gene>
<evidence type="ECO:0000256" key="8">
    <source>
        <dbReference type="ARBA" id="ARBA00023098"/>
    </source>
</evidence>
<evidence type="ECO:0000256" key="4">
    <source>
        <dbReference type="ARBA" id="ARBA00022824"/>
    </source>
</evidence>
<dbReference type="SUPFAM" id="SSF51735">
    <property type="entry name" value="NAD(P)-binding Rossmann-fold domains"/>
    <property type="match status" value="1"/>
</dbReference>
<dbReference type="PANTHER" id="PTHR43550:SF3">
    <property type="entry name" value="3-KETODIHYDROSPHINGOSINE REDUCTASE"/>
    <property type="match status" value="1"/>
</dbReference>
<dbReference type="OrthoDB" id="37659at2759"/>
<evidence type="ECO:0000256" key="5">
    <source>
        <dbReference type="ARBA" id="ARBA00022857"/>
    </source>
</evidence>
<feature type="transmembrane region" description="Helical" evidence="10">
    <location>
        <begin position="267"/>
        <end position="285"/>
    </location>
</feature>
<keyword evidence="10" id="KW-0812">Transmembrane</keyword>
<keyword evidence="7" id="KW-0560">Oxidoreductase</keyword>
<dbReference type="InterPro" id="IPR036291">
    <property type="entry name" value="NAD(P)-bd_dom_sf"/>
</dbReference>
<dbReference type="EMBL" id="VWRR01000007">
    <property type="protein sequence ID" value="KAF6003233.1"/>
    <property type="molecule type" value="Genomic_DNA"/>
</dbReference>
<feature type="transmembrane region" description="Helical" evidence="10">
    <location>
        <begin position="42"/>
        <end position="63"/>
    </location>
</feature>
<dbReference type="PANTHER" id="PTHR43550">
    <property type="entry name" value="3-KETODIHYDROSPHINGOSINE REDUCTASE"/>
    <property type="match status" value="1"/>
</dbReference>
<keyword evidence="10" id="KW-0472">Membrane</keyword>
<organism evidence="11 12">
    <name type="scientific">Cyanidiococcus yangmingshanensis</name>
    <dbReference type="NCBI Taxonomy" id="2690220"/>
    <lineage>
        <taxon>Eukaryota</taxon>
        <taxon>Rhodophyta</taxon>
        <taxon>Bangiophyceae</taxon>
        <taxon>Cyanidiales</taxon>
        <taxon>Cyanidiaceae</taxon>
        <taxon>Cyanidiococcus</taxon>
    </lineage>
</organism>
<evidence type="ECO:0000256" key="2">
    <source>
        <dbReference type="ARBA" id="ARBA00004760"/>
    </source>
</evidence>
<keyword evidence="4" id="KW-0256">Endoplasmic reticulum</keyword>
<keyword evidence="12" id="KW-1185">Reference proteome</keyword>
<keyword evidence="6" id="KW-0746">Sphingolipid metabolism</keyword>
<evidence type="ECO:0000313" key="11">
    <source>
        <dbReference type="EMBL" id="KAF6003233.1"/>
    </source>
</evidence>
<name>A0A7J7IJG6_9RHOD</name>
<feature type="transmembrane region" description="Helical" evidence="10">
    <location>
        <begin position="387"/>
        <end position="407"/>
    </location>
</feature>
<dbReference type="InterPro" id="IPR045022">
    <property type="entry name" value="KDSR-like"/>
</dbReference>
<comment type="subcellular location">
    <subcellularLocation>
        <location evidence="1">Endoplasmic reticulum</location>
    </subcellularLocation>
</comment>
<reference evidence="11 12" key="1">
    <citation type="journal article" date="2020" name="J. Phycol.">
        <title>Comparative genome analysis reveals Cyanidiococcus gen. nov., a new extremophilic red algal genus sister to Cyanidioschyzon (Cyanidioschyzonaceae, Rhodophyta).</title>
        <authorList>
            <person name="Liu S.-L."/>
            <person name="Chiang Y.-R."/>
            <person name="Yoon H.S."/>
            <person name="Fu H.-Y."/>
        </authorList>
    </citation>
    <scope>NUCLEOTIDE SEQUENCE [LARGE SCALE GENOMIC DNA]</scope>
    <source>
        <strain evidence="11 12">THAL066</strain>
    </source>
</reference>
<comment type="pathway">
    <text evidence="2">Lipid metabolism; sphingolipid metabolism.</text>
</comment>
<evidence type="ECO:0000256" key="1">
    <source>
        <dbReference type="ARBA" id="ARBA00004240"/>
    </source>
</evidence>
<dbReference type="GO" id="GO:0030148">
    <property type="term" value="P:sphingolipid biosynthetic process"/>
    <property type="evidence" value="ECO:0007669"/>
    <property type="project" value="InterPro"/>
</dbReference>
<dbReference type="Gene3D" id="3.40.50.720">
    <property type="entry name" value="NAD(P)-binding Rossmann-like Domain"/>
    <property type="match status" value="1"/>
</dbReference>
<comment type="pathway">
    <text evidence="3">Sphingolipid metabolism.</text>
</comment>
<evidence type="ECO:0000256" key="7">
    <source>
        <dbReference type="ARBA" id="ARBA00023002"/>
    </source>
</evidence>
<evidence type="ECO:0000256" key="9">
    <source>
        <dbReference type="ARBA" id="ARBA00026112"/>
    </source>
</evidence>
<accession>A0A7J7IJG6</accession>
<comment type="caution">
    <text evidence="11">The sequence shown here is derived from an EMBL/GenBank/DDBJ whole genome shotgun (WGS) entry which is preliminary data.</text>
</comment>
<evidence type="ECO:0000256" key="10">
    <source>
        <dbReference type="SAM" id="Phobius"/>
    </source>
</evidence>